<proteinExistence type="predicted"/>
<evidence type="ECO:0000256" key="3">
    <source>
        <dbReference type="SAM" id="MobiDB-lite"/>
    </source>
</evidence>
<feature type="compositionally biased region" description="Low complexity" evidence="3">
    <location>
        <begin position="54"/>
        <end position="72"/>
    </location>
</feature>
<accession>A0ABQ2LXA6</accession>
<reference evidence="5" key="1">
    <citation type="journal article" date="2019" name="Int. J. Syst. Evol. Microbiol.">
        <title>The Global Catalogue of Microorganisms (GCM) 10K type strain sequencing project: providing services to taxonomists for standard genome sequencing and annotation.</title>
        <authorList>
            <consortium name="The Broad Institute Genomics Platform"/>
            <consortium name="The Broad Institute Genome Sequencing Center for Infectious Disease"/>
            <person name="Wu L."/>
            <person name="Ma J."/>
        </authorList>
    </citation>
    <scope>NUCLEOTIDE SEQUENCE [LARGE SCALE GENOMIC DNA]</scope>
    <source>
        <strain evidence="5">CGMCC 4.7349</strain>
    </source>
</reference>
<gene>
    <name evidence="4" type="ORF">GCM10012286_30160</name>
</gene>
<comment type="caution">
    <text evidence="4">The sequence shown here is derived from an EMBL/GenBank/DDBJ whole genome shotgun (WGS) entry which is preliminary data.</text>
</comment>
<dbReference type="InterPro" id="IPR002762">
    <property type="entry name" value="CbiX-like"/>
</dbReference>
<dbReference type="InterPro" id="IPR050963">
    <property type="entry name" value="Sirohydro_Cobaltochel/CbiX"/>
</dbReference>
<keyword evidence="5" id="KW-1185">Reference proteome</keyword>
<dbReference type="PANTHER" id="PTHR33542:SF5">
    <property type="entry name" value="FERROCHELATASE CHE1"/>
    <property type="match status" value="1"/>
</dbReference>
<sequence length="383" mass="38164">MKPPNPDTATAPDTATGLDAGATPGPVTEPSTATTPGVAAVPRPATGLGTVGRPGTPTEPATTAGPGTTPAPATTPAPDTPTGPDTTAGLGTAAQLMTRITGELGARLGLVTLSGSRRPCPGDRAPGRESVPALVVVAHGSRDPRALTTVTALLDVVRALRPGLDVRLGHIELNEPALDATLRGLPAEGPHADGGPGAVLVPLLLSRGYHVKHDIPAAAAAASLPGRPLRVAAPLGPHRLLDEALHARLVEAGWPAGAPAPGHGVVLAAAGSRDPDSAADTRRAAHRLARRLGVPVVPAYAAPTGQTPTTVPAALRALAAAGVRHTAVASYFTAPGRFATQAADAAPWLAAAPLGAHPALAALLLHRYDQACSAVPQRQLTSA</sequence>
<keyword evidence="2" id="KW-0456">Lyase</keyword>
<dbReference type="Gene3D" id="3.40.50.1400">
    <property type="match status" value="2"/>
</dbReference>
<dbReference type="Proteomes" id="UP000656881">
    <property type="component" value="Unassembled WGS sequence"/>
</dbReference>
<feature type="compositionally biased region" description="Low complexity" evidence="3">
    <location>
        <begin position="7"/>
        <end position="26"/>
    </location>
</feature>
<keyword evidence="1" id="KW-0479">Metal-binding</keyword>
<protein>
    <recommendedName>
        <fullName evidence="6">Sirohydrochlorin chelatase</fullName>
    </recommendedName>
</protein>
<evidence type="ECO:0008006" key="6">
    <source>
        <dbReference type="Google" id="ProtNLM"/>
    </source>
</evidence>
<dbReference type="CDD" id="cd03416">
    <property type="entry name" value="CbiX_SirB_N"/>
    <property type="match status" value="1"/>
</dbReference>
<evidence type="ECO:0000313" key="4">
    <source>
        <dbReference type="EMBL" id="GGO44301.1"/>
    </source>
</evidence>
<dbReference type="Pfam" id="PF01903">
    <property type="entry name" value="CbiX"/>
    <property type="match status" value="2"/>
</dbReference>
<evidence type="ECO:0000256" key="1">
    <source>
        <dbReference type="ARBA" id="ARBA00022723"/>
    </source>
</evidence>
<organism evidence="4 5">
    <name type="scientific">Streptomyces lasiicapitis</name>
    <dbReference type="NCBI Taxonomy" id="1923961"/>
    <lineage>
        <taxon>Bacteria</taxon>
        <taxon>Bacillati</taxon>
        <taxon>Actinomycetota</taxon>
        <taxon>Actinomycetes</taxon>
        <taxon>Kitasatosporales</taxon>
        <taxon>Streptomycetaceae</taxon>
        <taxon>Streptomyces</taxon>
    </lineage>
</organism>
<dbReference type="SUPFAM" id="SSF53800">
    <property type="entry name" value="Chelatase"/>
    <property type="match status" value="1"/>
</dbReference>
<dbReference type="RefSeq" id="WP_189174287.1">
    <property type="nucleotide sequence ID" value="NZ_BMNG01000006.1"/>
</dbReference>
<evidence type="ECO:0000256" key="2">
    <source>
        <dbReference type="ARBA" id="ARBA00023239"/>
    </source>
</evidence>
<dbReference type="EMBL" id="BMNG01000006">
    <property type="protein sequence ID" value="GGO44301.1"/>
    <property type="molecule type" value="Genomic_DNA"/>
</dbReference>
<feature type="region of interest" description="Disordered" evidence="3">
    <location>
        <begin position="1"/>
        <end position="89"/>
    </location>
</feature>
<name>A0ABQ2LXA6_9ACTN</name>
<dbReference type="PANTHER" id="PTHR33542">
    <property type="entry name" value="SIROHYDROCHLORIN FERROCHELATASE, CHLOROPLASTIC"/>
    <property type="match status" value="1"/>
</dbReference>
<evidence type="ECO:0000313" key="5">
    <source>
        <dbReference type="Proteomes" id="UP000656881"/>
    </source>
</evidence>